<evidence type="ECO:0000313" key="1">
    <source>
        <dbReference type="EMBL" id="GIY28905.1"/>
    </source>
</evidence>
<evidence type="ECO:0000313" key="2">
    <source>
        <dbReference type="Proteomes" id="UP001054945"/>
    </source>
</evidence>
<proteinExistence type="predicted"/>
<keyword evidence="2" id="KW-1185">Reference proteome</keyword>
<comment type="caution">
    <text evidence="1">The sequence shown here is derived from an EMBL/GenBank/DDBJ whole genome shotgun (WGS) entry which is preliminary data.</text>
</comment>
<protein>
    <submittedName>
        <fullName evidence="1">Uncharacterized protein</fullName>
    </submittedName>
</protein>
<sequence>MPIRSGRISKSRPHSPAVCLEASIGQCNDHSSIPPIVSTEIMPEASIYVAIFNYIPMMNMETDMTLFHLLSESKLCNPYMESLKRMTTAGLH</sequence>
<name>A0AAV4S438_CAEEX</name>
<dbReference type="AlphaFoldDB" id="A0AAV4S438"/>
<organism evidence="1 2">
    <name type="scientific">Caerostris extrusa</name>
    <name type="common">Bark spider</name>
    <name type="synonym">Caerostris bankana</name>
    <dbReference type="NCBI Taxonomy" id="172846"/>
    <lineage>
        <taxon>Eukaryota</taxon>
        <taxon>Metazoa</taxon>
        <taxon>Ecdysozoa</taxon>
        <taxon>Arthropoda</taxon>
        <taxon>Chelicerata</taxon>
        <taxon>Arachnida</taxon>
        <taxon>Araneae</taxon>
        <taxon>Araneomorphae</taxon>
        <taxon>Entelegynae</taxon>
        <taxon>Araneoidea</taxon>
        <taxon>Araneidae</taxon>
        <taxon>Caerostris</taxon>
    </lineage>
</organism>
<dbReference type="Proteomes" id="UP001054945">
    <property type="component" value="Unassembled WGS sequence"/>
</dbReference>
<accession>A0AAV4S438</accession>
<gene>
    <name evidence="1" type="ORF">CEXT_691181</name>
</gene>
<reference evidence="1 2" key="1">
    <citation type="submission" date="2021-06" db="EMBL/GenBank/DDBJ databases">
        <title>Caerostris extrusa draft genome.</title>
        <authorList>
            <person name="Kono N."/>
            <person name="Arakawa K."/>
        </authorList>
    </citation>
    <scope>NUCLEOTIDE SEQUENCE [LARGE SCALE GENOMIC DNA]</scope>
</reference>
<dbReference type="EMBL" id="BPLR01009001">
    <property type="protein sequence ID" value="GIY28905.1"/>
    <property type="molecule type" value="Genomic_DNA"/>
</dbReference>